<organism evidence="4 5">
    <name type="scientific">Bradyrhizobium archetypum</name>
    <dbReference type="NCBI Taxonomy" id="2721160"/>
    <lineage>
        <taxon>Bacteria</taxon>
        <taxon>Pseudomonadati</taxon>
        <taxon>Pseudomonadota</taxon>
        <taxon>Alphaproteobacteria</taxon>
        <taxon>Hyphomicrobiales</taxon>
        <taxon>Nitrobacteraceae</taxon>
        <taxon>Bradyrhizobium</taxon>
    </lineage>
</organism>
<evidence type="ECO:0000256" key="3">
    <source>
        <dbReference type="SAM" id="SignalP"/>
    </source>
</evidence>
<feature type="signal peptide" evidence="3">
    <location>
        <begin position="1"/>
        <end position="25"/>
    </location>
</feature>
<accession>A0A7Y4HBM9</accession>
<keyword evidence="2" id="KW-0812">Transmembrane</keyword>
<reference evidence="4 5" key="1">
    <citation type="submission" date="2020-03" db="EMBL/GenBank/DDBJ databases">
        <title>Bradyrhizobium diversity isolated from nodules of Muelleranthus trifoliolatus.</title>
        <authorList>
            <person name="Klepa M."/>
            <person name="Helene L."/>
            <person name="Hungria M."/>
        </authorList>
    </citation>
    <scope>NUCLEOTIDE SEQUENCE [LARGE SCALE GENOMIC DNA]</scope>
    <source>
        <strain evidence="4 5">WSM 1744</strain>
    </source>
</reference>
<evidence type="ECO:0000256" key="2">
    <source>
        <dbReference type="SAM" id="Phobius"/>
    </source>
</evidence>
<sequence>MSGHLRSCVAAFVLLAGLPTSPASSTPLTDLFNVSPTPTITEAPAAKESERECLPRPGTSTAEGQRWVYRSEGRRKCWFQAAEGTATVKQARHRIAKHRVAAAEENEATARRKQKAVMDARAELLRSQPAETSQPTRPVPEPKVVDAVSAPVSAAAAFAPSVANRATDQLTPDQPTPRRLDAETLLAAAPVQSDVVASSAPAAAPVAAPIAEAADDGWGSMATWLGVLLMALGLAAVLGASQPLREAVLLRRH</sequence>
<feature type="region of interest" description="Disordered" evidence="1">
    <location>
        <begin position="43"/>
        <end position="65"/>
    </location>
</feature>
<evidence type="ECO:0000313" key="5">
    <source>
        <dbReference type="Proteomes" id="UP000528734"/>
    </source>
</evidence>
<gene>
    <name evidence="4" type="ORF">HCN50_29565</name>
</gene>
<dbReference type="AlphaFoldDB" id="A0A7Y4HBM9"/>
<name>A0A7Y4HBM9_9BRAD</name>
<dbReference type="EMBL" id="JAAVLW010000011">
    <property type="protein sequence ID" value="NOJ50337.1"/>
    <property type="molecule type" value="Genomic_DNA"/>
</dbReference>
<feature type="transmembrane region" description="Helical" evidence="2">
    <location>
        <begin position="221"/>
        <end position="241"/>
    </location>
</feature>
<keyword evidence="2" id="KW-1133">Transmembrane helix</keyword>
<keyword evidence="2" id="KW-0472">Membrane</keyword>
<feature type="compositionally biased region" description="Basic and acidic residues" evidence="1">
    <location>
        <begin position="45"/>
        <end position="54"/>
    </location>
</feature>
<keyword evidence="3" id="KW-0732">Signal</keyword>
<evidence type="ECO:0000313" key="4">
    <source>
        <dbReference type="EMBL" id="NOJ50337.1"/>
    </source>
</evidence>
<keyword evidence="5" id="KW-1185">Reference proteome</keyword>
<evidence type="ECO:0000256" key="1">
    <source>
        <dbReference type="SAM" id="MobiDB-lite"/>
    </source>
</evidence>
<proteinExistence type="predicted"/>
<feature type="chain" id="PRO_5031367513" evidence="3">
    <location>
        <begin position="26"/>
        <end position="253"/>
    </location>
</feature>
<dbReference type="Proteomes" id="UP000528734">
    <property type="component" value="Unassembled WGS sequence"/>
</dbReference>
<protein>
    <submittedName>
        <fullName evidence="4">Uncharacterized protein</fullName>
    </submittedName>
</protein>
<comment type="caution">
    <text evidence="4">The sequence shown here is derived from an EMBL/GenBank/DDBJ whole genome shotgun (WGS) entry which is preliminary data.</text>
</comment>